<dbReference type="OrthoDB" id="1750259at2759"/>
<keyword evidence="1" id="KW-0548">Nucleotidyltransferase</keyword>
<accession>A0A5B6WLL4</accession>
<keyword evidence="1" id="KW-0808">Transferase</keyword>
<dbReference type="EMBL" id="SMMG02000002">
    <property type="protein sequence ID" value="KAA3482600.1"/>
    <property type="molecule type" value="Genomic_DNA"/>
</dbReference>
<evidence type="ECO:0000313" key="2">
    <source>
        <dbReference type="Proteomes" id="UP000325315"/>
    </source>
</evidence>
<sequence length="85" mass="10309">MKHSRNRKKKFLSSKLADLMEAERTDTNLAELIDTKLQLNIEIDKYESYWEQRAKVNWLKLGDRNTTFFYNIATQRRRQNCIQKL</sequence>
<reference evidence="2" key="1">
    <citation type="journal article" date="2019" name="Plant Biotechnol. J.">
        <title>Genome sequencing of the Australian wild diploid species Gossypium australe highlights disease resistance and delayed gland morphogenesis.</title>
        <authorList>
            <person name="Cai Y."/>
            <person name="Cai X."/>
            <person name="Wang Q."/>
            <person name="Wang P."/>
            <person name="Zhang Y."/>
            <person name="Cai C."/>
            <person name="Xu Y."/>
            <person name="Wang K."/>
            <person name="Zhou Z."/>
            <person name="Wang C."/>
            <person name="Geng S."/>
            <person name="Li B."/>
            <person name="Dong Q."/>
            <person name="Hou Y."/>
            <person name="Wang H."/>
            <person name="Ai P."/>
            <person name="Liu Z."/>
            <person name="Yi F."/>
            <person name="Sun M."/>
            <person name="An G."/>
            <person name="Cheng J."/>
            <person name="Zhang Y."/>
            <person name="Shi Q."/>
            <person name="Xie Y."/>
            <person name="Shi X."/>
            <person name="Chang Y."/>
            <person name="Huang F."/>
            <person name="Chen Y."/>
            <person name="Hong S."/>
            <person name="Mi L."/>
            <person name="Sun Q."/>
            <person name="Zhang L."/>
            <person name="Zhou B."/>
            <person name="Peng R."/>
            <person name="Zhang X."/>
            <person name="Liu F."/>
        </authorList>
    </citation>
    <scope>NUCLEOTIDE SEQUENCE [LARGE SCALE GENOMIC DNA]</scope>
    <source>
        <strain evidence="2">cv. PA1801</strain>
    </source>
</reference>
<name>A0A5B6WLL4_9ROSI</name>
<comment type="caution">
    <text evidence="1">The sequence shown here is derived from an EMBL/GenBank/DDBJ whole genome shotgun (WGS) entry which is preliminary data.</text>
</comment>
<gene>
    <name evidence="1" type="ORF">EPI10_004831</name>
</gene>
<proteinExistence type="predicted"/>
<evidence type="ECO:0000313" key="1">
    <source>
        <dbReference type="EMBL" id="KAA3482600.1"/>
    </source>
</evidence>
<keyword evidence="2" id="KW-1185">Reference proteome</keyword>
<dbReference type="AlphaFoldDB" id="A0A5B6WLL4"/>
<dbReference type="Proteomes" id="UP000325315">
    <property type="component" value="Unassembled WGS sequence"/>
</dbReference>
<organism evidence="1 2">
    <name type="scientific">Gossypium australe</name>
    <dbReference type="NCBI Taxonomy" id="47621"/>
    <lineage>
        <taxon>Eukaryota</taxon>
        <taxon>Viridiplantae</taxon>
        <taxon>Streptophyta</taxon>
        <taxon>Embryophyta</taxon>
        <taxon>Tracheophyta</taxon>
        <taxon>Spermatophyta</taxon>
        <taxon>Magnoliopsida</taxon>
        <taxon>eudicotyledons</taxon>
        <taxon>Gunneridae</taxon>
        <taxon>Pentapetalae</taxon>
        <taxon>rosids</taxon>
        <taxon>malvids</taxon>
        <taxon>Malvales</taxon>
        <taxon>Malvaceae</taxon>
        <taxon>Malvoideae</taxon>
        <taxon>Gossypium</taxon>
    </lineage>
</organism>
<dbReference type="GO" id="GO:0003964">
    <property type="term" value="F:RNA-directed DNA polymerase activity"/>
    <property type="evidence" value="ECO:0007669"/>
    <property type="project" value="UniProtKB-KW"/>
</dbReference>
<protein>
    <submittedName>
        <fullName evidence="1">Reverse transcriptase</fullName>
    </submittedName>
</protein>
<keyword evidence="1" id="KW-0695">RNA-directed DNA polymerase</keyword>